<reference evidence="2 3" key="1">
    <citation type="journal article" date="2016" name="Nat. Commun.">
        <title>Thousands of microbial genomes shed light on interconnected biogeochemical processes in an aquifer system.</title>
        <authorList>
            <person name="Anantharaman K."/>
            <person name="Brown C.T."/>
            <person name="Hug L.A."/>
            <person name="Sharon I."/>
            <person name="Castelle C.J."/>
            <person name="Probst A.J."/>
            <person name="Thomas B.C."/>
            <person name="Singh A."/>
            <person name="Wilkins M.J."/>
            <person name="Karaoz U."/>
            <person name="Brodie E.L."/>
            <person name="Williams K.H."/>
            <person name="Hubbard S.S."/>
            <person name="Banfield J.F."/>
        </authorList>
    </citation>
    <scope>NUCLEOTIDE SEQUENCE [LARGE SCALE GENOMIC DNA]</scope>
</reference>
<organism evidence="2 3">
    <name type="scientific">Candidatus Schekmanbacteria bacterium RBG_16_38_10</name>
    <dbReference type="NCBI Taxonomy" id="1817879"/>
    <lineage>
        <taxon>Bacteria</taxon>
        <taxon>Candidatus Schekmaniibacteriota</taxon>
    </lineage>
</organism>
<dbReference type="AlphaFoldDB" id="A0A1F7RTD1"/>
<dbReference type="InterPro" id="IPR007842">
    <property type="entry name" value="HEPN_dom"/>
</dbReference>
<feature type="domain" description="HEPN" evidence="1">
    <location>
        <begin position="9"/>
        <end position="118"/>
    </location>
</feature>
<evidence type="ECO:0000259" key="1">
    <source>
        <dbReference type="PROSITE" id="PS50910"/>
    </source>
</evidence>
<accession>A0A1F7RTD1</accession>
<proteinExistence type="predicted"/>
<dbReference type="PROSITE" id="PS50910">
    <property type="entry name" value="HEPN"/>
    <property type="match status" value="1"/>
</dbReference>
<dbReference type="EMBL" id="MGDE01000163">
    <property type="protein sequence ID" value="OGL44803.1"/>
    <property type="molecule type" value="Genomic_DNA"/>
</dbReference>
<evidence type="ECO:0000313" key="3">
    <source>
        <dbReference type="Proteomes" id="UP000178797"/>
    </source>
</evidence>
<comment type="caution">
    <text evidence="2">The sequence shown here is derived from an EMBL/GenBank/DDBJ whole genome shotgun (WGS) entry which is preliminary data.</text>
</comment>
<dbReference type="SMART" id="SM00748">
    <property type="entry name" value="HEPN"/>
    <property type="match status" value="1"/>
</dbReference>
<sequence length="128" mass="15265">MKKEIRNWLDSALYDLETAEHMFNAGRYIYTIFMCHLALEKVLKAKVEEISNKTPPKTHDLEYLIELAKLSPDENKEKFLVEISNLSVVTRYPRDFQSMFRDFSRERVESILTKTKETFQWIEKSILL</sequence>
<dbReference type="Gene3D" id="1.20.120.330">
    <property type="entry name" value="Nucleotidyltransferases domain 2"/>
    <property type="match status" value="1"/>
</dbReference>
<dbReference type="Proteomes" id="UP000178797">
    <property type="component" value="Unassembled WGS sequence"/>
</dbReference>
<name>A0A1F7RTD1_9BACT</name>
<evidence type="ECO:0000313" key="2">
    <source>
        <dbReference type="EMBL" id="OGL44803.1"/>
    </source>
</evidence>
<dbReference type="Pfam" id="PF05168">
    <property type="entry name" value="HEPN"/>
    <property type="match status" value="1"/>
</dbReference>
<protein>
    <recommendedName>
        <fullName evidence="1">HEPN domain-containing protein</fullName>
    </recommendedName>
</protein>
<dbReference type="SUPFAM" id="SSF81593">
    <property type="entry name" value="Nucleotidyltransferase substrate binding subunit/domain"/>
    <property type="match status" value="1"/>
</dbReference>
<gene>
    <name evidence="2" type="ORF">A2W05_00620</name>
</gene>